<accession>A0A2G5PIG1</accession>
<dbReference type="ESTHER" id="9myco-a0a2g5pig1">
    <property type="family name" value="Carb_B_Bacteria"/>
</dbReference>
<reference evidence="5 6" key="1">
    <citation type="journal article" date="2017" name="Infect. Genet. Evol.">
        <title>The new phylogeny of the genus Mycobacterium: The old and the news.</title>
        <authorList>
            <person name="Tortoli E."/>
            <person name="Fedrizzi T."/>
            <person name="Meehan C.J."/>
            <person name="Trovato A."/>
            <person name="Grottola A."/>
            <person name="Giacobazzi E."/>
            <person name="Serpini G.F."/>
            <person name="Tagliazucchi S."/>
            <person name="Fabio A."/>
            <person name="Bettua C."/>
            <person name="Bertorelli R."/>
            <person name="Frascaro F."/>
            <person name="De Sanctis V."/>
            <person name="Pecorari M."/>
            <person name="Jousson O."/>
            <person name="Segata N."/>
            <person name="Cirillo D.M."/>
        </authorList>
    </citation>
    <scope>NUCLEOTIDE SEQUENCE [LARGE SCALE GENOMIC DNA]</scope>
    <source>
        <strain evidence="5 6">CIP1034565</strain>
    </source>
</reference>
<dbReference type="PANTHER" id="PTHR43918">
    <property type="entry name" value="ACETYLCHOLINESTERASE"/>
    <property type="match status" value="1"/>
</dbReference>
<evidence type="ECO:0000313" key="5">
    <source>
        <dbReference type="EMBL" id="PIB77764.1"/>
    </source>
</evidence>
<dbReference type="InterPro" id="IPR019819">
    <property type="entry name" value="Carboxylesterase_B_CS"/>
</dbReference>
<dbReference type="AlphaFoldDB" id="A0A2G5PIG1"/>
<dbReference type="Proteomes" id="UP000230551">
    <property type="component" value="Unassembled WGS sequence"/>
</dbReference>
<proteinExistence type="inferred from homology"/>
<evidence type="ECO:0000259" key="4">
    <source>
        <dbReference type="Pfam" id="PF00135"/>
    </source>
</evidence>
<comment type="caution">
    <text evidence="5">The sequence shown here is derived from an EMBL/GenBank/DDBJ whole genome shotgun (WGS) entry which is preliminary data.</text>
</comment>
<name>A0A2G5PIG1_9MYCO</name>
<dbReference type="SUPFAM" id="SSF53474">
    <property type="entry name" value="alpha/beta-Hydrolases"/>
    <property type="match status" value="1"/>
</dbReference>
<dbReference type="InterPro" id="IPR050654">
    <property type="entry name" value="AChE-related_enzymes"/>
</dbReference>
<evidence type="ECO:0000313" key="6">
    <source>
        <dbReference type="Proteomes" id="UP000230551"/>
    </source>
</evidence>
<dbReference type="Pfam" id="PF00135">
    <property type="entry name" value="COesterase"/>
    <property type="match status" value="1"/>
</dbReference>
<gene>
    <name evidence="5" type="ORF">CQY22_001295</name>
</gene>
<dbReference type="PROSITE" id="PS00941">
    <property type="entry name" value="CARBOXYLESTERASE_B_2"/>
    <property type="match status" value="1"/>
</dbReference>
<dbReference type="InterPro" id="IPR019826">
    <property type="entry name" value="Carboxylesterase_B_AS"/>
</dbReference>
<dbReference type="EC" id="3.1.1.-" evidence="3"/>
<evidence type="ECO:0000256" key="2">
    <source>
        <dbReference type="ARBA" id="ARBA00022801"/>
    </source>
</evidence>
<evidence type="ECO:0000256" key="1">
    <source>
        <dbReference type="ARBA" id="ARBA00005964"/>
    </source>
</evidence>
<keyword evidence="6" id="KW-1185">Reference proteome</keyword>
<evidence type="ECO:0000256" key="3">
    <source>
        <dbReference type="RuleBase" id="RU361235"/>
    </source>
</evidence>
<dbReference type="GO" id="GO:0052689">
    <property type="term" value="F:carboxylic ester hydrolase activity"/>
    <property type="evidence" value="ECO:0007669"/>
    <property type="project" value="TreeGrafter"/>
</dbReference>
<dbReference type="EMBL" id="PDCN02000001">
    <property type="protein sequence ID" value="PIB77764.1"/>
    <property type="molecule type" value="Genomic_DNA"/>
</dbReference>
<dbReference type="PANTHER" id="PTHR43918:SF4">
    <property type="entry name" value="CARBOXYLIC ESTER HYDROLASE"/>
    <property type="match status" value="1"/>
</dbReference>
<dbReference type="Gene3D" id="3.40.50.1820">
    <property type="entry name" value="alpha/beta hydrolase"/>
    <property type="match status" value="1"/>
</dbReference>
<comment type="similarity">
    <text evidence="1 3">Belongs to the type-B carboxylesterase/lipase family.</text>
</comment>
<sequence length="509" mass="53858">MLLAVTGCVGVASTPAPDGPIMTPAAWSEPLALRQTAAGAVRGVSGAGYSVYQGIPYAAPPVGPLRWKHAIPAAPWTGLRDATAPSPRCVQEGGSDAEDCLTLNVWAPVGAPAKPVLVWFHGGGFASGSASLYQARRLAVDGDLVVVTVNYRLGALGFLAHPQLEDGNFGFTDQQLALRWVRDSIAAFGGDPNRVTIAGESAGAMAVCDHLSAPGSAGLFHAAILASGPCQNQVDLESARAVGREYARSVGCPDGSDVARCLRALPAAELRGSPWYVRYAHNRVTGPVYGTPELPAAAMSRLGEPGTARVPVMIGTTADEFTLFTAITYLRTHELPSAAEYPGLLRSVFGDDAAAVADRYPLHPGDEVIGRFAEAVTDGVFSCPTARMASLLSRRVPVYAYEFDDPDPPTPVSLQRVPFRVGAAHSLELRSLFEIGGAPDLTASQVRLSEQMIRYWSAFASYGAPAVPGAPDWPRWRTGEVLSLRPDGPRTMTTFATAHHCEFWNSLAR</sequence>
<dbReference type="OrthoDB" id="3199405at2"/>
<organism evidence="5 6">
    <name type="scientific">Mycolicibacterium brumae</name>
    <dbReference type="NCBI Taxonomy" id="85968"/>
    <lineage>
        <taxon>Bacteria</taxon>
        <taxon>Bacillati</taxon>
        <taxon>Actinomycetota</taxon>
        <taxon>Actinomycetes</taxon>
        <taxon>Mycobacteriales</taxon>
        <taxon>Mycobacteriaceae</taxon>
        <taxon>Mycolicibacterium</taxon>
    </lineage>
</organism>
<feature type="domain" description="Carboxylesterase type B" evidence="4">
    <location>
        <begin position="35"/>
        <end position="504"/>
    </location>
</feature>
<dbReference type="STRING" id="85968.GCA_900073015_01589"/>
<dbReference type="InterPro" id="IPR029058">
    <property type="entry name" value="AB_hydrolase_fold"/>
</dbReference>
<dbReference type="InterPro" id="IPR002018">
    <property type="entry name" value="CarbesteraseB"/>
</dbReference>
<protein>
    <recommendedName>
        <fullName evidence="3">Carboxylic ester hydrolase</fullName>
        <ecNumber evidence="3">3.1.1.-</ecNumber>
    </recommendedName>
</protein>
<keyword evidence="2 3" id="KW-0378">Hydrolase</keyword>
<dbReference type="PROSITE" id="PS00122">
    <property type="entry name" value="CARBOXYLESTERASE_B_1"/>
    <property type="match status" value="1"/>
</dbReference>